<reference evidence="3" key="1">
    <citation type="journal article" date="2019" name="Int. J. Syst. Evol. Microbiol.">
        <title>The Global Catalogue of Microorganisms (GCM) 10K type strain sequencing project: providing services to taxonomists for standard genome sequencing and annotation.</title>
        <authorList>
            <consortium name="The Broad Institute Genomics Platform"/>
            <consortium name="The Broad Institute Genome Sequencing Center for Infectious Disease"/>
            <person name="Wu L."/>
            <person name="Ma J."/>
        </authorList>
    </citation>
    <scope>NUCLEOTIDE SEQUENCE [LARGE SCALE GENOMIC DNA]</scope>
    <source>
        <strain evidence="3">JCM 17839</strain>
    </source>
</reference>
<sequence>MACIVTHRHGICNSNVDMDAAFQLIRARARNTRTRLSEVARYIVEHPLDTAGEPPSSRL</sequence>
<proteinExistence type="predicted"/>
<dbReference type="InterPro" id="IPR036388">
    <property type="entry name" value="WH-like_DNA-bd_sf"/>
</dbReference>
<dbReference type="InterPro" id="IPR005561">
    <property type="entry name" value="ANTAR"/>
</dbReference>
<dbReference type="Proteomes" id="UP001500731">
    <property type="component" value="Unassembled WGS sequence"/>
</dbReference>
<dbReference type="Pfam" id="PF03861">
    <property type="entry name" value="ANTAR"/>
    <property type="match status" value="1"/>
</dbReference>
<gene>
    <name evidence="2" type="ORF">GCM10023171_30000</name>
</gene>
<dbReference type="Gene3D" id="1.10.10.10">
    <property type="entry name" value="Winged helix-like DNA-binding domain superfamily/Winged helix DNA-binding domain"/>
    <property type="match status" value="1"/>
</dbReference>
<name>A0ABP8PPH6_9MICO</name>
<evidence type="ECO:0000259" key="1">
    <source>
        <dbReference type="Pfam" id="PF03861"/>
    </source>
</evidence>
<feature type="domain" description="ANTAR" evidence="1">
    <location>
        <begin position="15"/>
        <end position="44"/>
    </location>
</feature>
<protein>
    <recommendedName>
        <fullName evidence="1">ANTAR domain-containing protein</fullName>
    </recommendedName>
</protein>
<accession>A0ABP8PPH6</accession>
<keyword evidence="3" id="KW-1185">Reference proteome</keyword>
<evidence type="ECO:0000313" key="2">
    <source>
        <dbReference type="EMBL" id="GAA4489276.1"/>
    </source>
</evidence>
<evidence type="ECO:0000313" key="3">
    <source>
        <dbReference type="Proteomes" id="UP001500731"/>
    </source>
</evidence>
<comment type="caution">
    <text evidence="2">The sequence shown here is derived from an EMBL/GenBank/DDBJ whole genome shotgun (WGS) entry which is preliminary data.</text>
</comment>
<organism evidence="2 3">
    <name type="scientific">Microbacterium panaciterrae</name>
    <dbReference type="NCBI Taxonomy" id="985759"/>
    <lineage>
        <taxon>Bacteria</taxon>
        <taxon>Bacillati</taxon>
        <taxon>Actinomycetota</taxon>
        <taxon>Actinomycetes</taxon>
        <taxon>Micrococcales</taxon>
        <taxon>Microbacteriaceae</taxon>
        <taxon>Microbacterium</taxon>
    </lineage>
</organism>
<dbReference type="EMBL" id="BAABGP010000021">
    <property type="protein sequence ID" value="GAA4489276.1"/>
    <property type="molecule type" value="Genomic_DNA"/>
</dbReference>